<organism evidence="6 7">
    <name type="scientific">Armadillidium nasatum</name>
    <dbReference type="NCBI Taxonomy" id="96803"/>
    <lineage>
        <taxon>Eukaryota</taxon>
        <taxon>Metazoa</taxon>
        <taxon>Ecdysozoa</taxon>
        <taxon>Arthropoda</taxon>
        <taxon>Crustacea</taxon>
        <taxon>Multicrustacea</taxon>
        <taxon>Malacostraca</taxon>
        <taxon>Eumalacostraca</taxon>
        <taxon>Peracarida</taxon>
        <taxon>Isopoda</taxon>
        <taxon>Oniscidea</taxon>
        <taxon>Crinocheta</taxon>
        <taxon>Armadillidiidae</taxon>
        <taxon>Armadillidium</taxon>
    </lineage>
</organism>
<evidence type="ECO:0000313" key="6">
    <source>
        <dbReference type="EMBL" id="KAB7501232.1"/>
    </source>
</evidence>
<dbReference type="InterPro" id="IPR012388">
    <property type="entry name" value="CABLES1/2"/>
</dbReference>
<dbReference type="OrthoDB" id="5353095at2759"/>
<feature type="non-terminal residue" evidence="6">
    <location>
        <position position="1"/>
    </location>
</feature>
<dbReference type="GO" id="GO:0051301">
    <property type="term" value="P:cell division"/>
    <property type="evidence" value="ECO:0007669"/>
    <property type="project" value="UniProtKB-KW"/>
</dbReference>
<name>A0A5N5T4C8_9CRUS</name>
<dbReference type="PANTHER" id="PTHR22896:SF0">
    <property type="entry name" value="CYCLIN N-TERMINAL DOMAIN-CONTAINING PROTEIN"/>
    <property type="match status" value="1"/>
</dbReference>
<reference evidence="6 7" key="1">
    <citation type="journal article" date="2019" name="PLoS Biol.">
        <title>Sex chromosomes control vertical transmission of feminizing Wolbachia symbionts in an isopod.</title>
        <authorList>
            <person name="Becking T."/>
            <person name="Chebbi M.A."/>
            <person name="Giraud I."/>
            <person name="Moumen B."/>
            <person name="Laverre T."/>
            <person name="Caubet Y."/>
            <person name="Peccoud J."/>
            <person name="Gilbert C."/>
            <person name="Cordaux R."/>
        </authorList>
    </citation>
    <scope>NUCLEOTIDE SEQUENCE [LARGE SCALE GENOMIC DNA]</scope>
    <source>
        <strain evidence="6">ANa2</strain>
        <tissue evidence="6">Whole body excluding digestive tract and cuticle</tissue>
    </source>
</reference>
<protein>
    <submittedName>
        <fullName evidence="6">CDK5 and ABL1 enzyme substrate 1</fullName>
    </submittedName>
</protein>
<dbReference type="FunFam" id="1.10.472.10:FF:000020">
    <property type="entry name" value="CDK5 and ABL1 enzyme substrate 1"/>
    <property type="match status" value="1"/>
</dbReference>
<comment type="similarity">
    <text evidence="1">Belongs to the cyclin family.</text>
</comment>
<gene>
    <name evidence="6" type="primary">CABLES1</name>
    <name evidence="6" type="ORF">Anas_00850</name>
</gene>
<accession>A0A5N5T4C8</accession>
<evidence type="ECO:0000256" key="2">
    <source>
        <dbReference type="ARBA" id="ARBA00022553"/>
    </source>
</evidence>
<evidence type="ECO:0000256" key="4">
    <source>
        <dbReference type="ARBA" id="ARBA00023306"/>
    </source>
</evidence>
<dbReference type="InterPro" id="IPR006671">
    <property type="entry name" value="Cyclin_N"/>
</dbReference>
<keyword evidence="4" id="KW-0131">Cell cycle</keyword>
<sequence>SLIQERDERLPSQDADMYFPNMLDDPELRAGKHRKLLRFQSYLTSITDYTKPFELKKELNDKFREKFPHIQLTLSKLRSLKREMLKIVKQECDMDMLTVAQAYVYFEKMILKLLVNKQNRKLIAGACLILSAKMNDVKGELLTCLIEETEKVFRLSRKELITWEFATLVALEFGLHVPFWQVNPHYQRLLFES</sequence>
<evidence type="ECO:0000313" key="7">
    <source>
        <dbReference type="Proteomes" id="UP000326759"/>
    </source>
</evidence>
<dbReference type="Proteomes" id="UP000326759">
    <property type="component" value="Unassembled WGS sequence"/>
</dbReference>
<dbReference type="AlphaFoldDB" id="A0A5N5T4C8"/>
<dbReference type="InterPro" id="IPR036915">
    <property type="entry name" value="Cyclin-like_sf"/>
</dbReference>
<dbReference type="Pfam" id="PF00134">
    <property type="entry name" value="Cyclin_N"/>
    <property type="match status" value="1"/>
</dbReference>
<dbReference type="CDD" id="cd20556">
    <property type="entry name" value="CYCLIN_CABLES"/>
    <property type="match status" value="1"/>
</dbReference>
<feature type="domain" description="Cyclin N-terminal" evidence="5">
    <location>
        <begin position="72"/>
        <end position="175"/>
    </location>
</feature>
<evidence type="ECO:0000256" key="1">
    <source>
        <dbReference type="ARBA" id="ARBA00008742"/>
    </source>
</evidence>
<dbReference type="PANTHER" id="PTHR22896">
    <property type="entry name" value="CDK5 AND ABL1 ENZYME SUBSTRATE 1"/>
    <property type="match status" value="1"/>
</dbReference>
<keyword evidence="3" id="KW-0132">Cell division</keyword>
<comment type="caution">
    <text evidence="6">The sequence shown here is derived from an EMBL/GenBank/DDBJ whole genome shotgun (WGS) entry which is preliminary data.</text>
</comment>
<evidence type="ECO:0000256" key="3">
    <source>
        <dbReference type="ARBA" id="ARBA00022618"/>
    </source>
</evidence>
<evidence type="ECO:0000259" key="5">
    <source>
        <dbReference type="Pfam" id="PF00134"/>
    </source>
</evidence>
<dbReference type="GO" id="GO:0005829">
    <property type="term" value="C:cytosol"/>
    <property type="evidence" value="ECO:0007669"/>
    <property type="project" value="UniProtKB-ARBA"/>
</dbReference>
<dbReference type="EMBL" id="SEYY01011266">
    <property type="protein sequence ID" value="KAB7501232.1"/>
    <property type="molecule type" value="Genomic_DNA"/>
</dbReference>
<dbReference type="SUPFAM" id="SSF47954">
    <property type="entry name" value="Cyclin-like"/>
    <property type="match status" value="1"/>
</dbReference>
<dbReference type="GO" id="GO:0051726">
    <property type="term" value="P:regulation of cell cycle"/>
    <property type="evidence" value="ECO:0007669"/>
    <property type="project" value="InterPro"/>
</dbReference>
<proteinExistence type="inferred from homology"/>
<dbReference type="Gene3D" id="1.10.472.10">
    <property type="entry name" value="Cyclin-like"/>
    <property type="match status" value="1"/>
</dbReference>
<keyword evidence="7" id="KW-1185">Reference proteome</keyword>
<keyword evidence="2" id="KW-0597">Phosphoprotein</keyword>